<dbReference type="Gramene" id="mRNA:HanXRQr2_Chr16g0733771">
    <property type="protein sequence ID" value="mRNA:HanXRQr2_Chr16g0733771"/>
    <property type="gene ID" value="HanXRQr2_Chr16g0733771"/>
</dbReference>
<sequence length="204" mass="22687">MHAVCTKITNLDVQVDGLKKSEADFKAKYEEAKSHREHVEAETAEEARHVSLASLNLAQENYAVVQSTVEPLLSDREWMKNFGIAHIVNSILNATELDKAVAAFTMVVRAAGHHTGYLECAKHVEEVLHQHFRSCRCSAGEGAEDELRRTKDNYNSLSILVLDVVTDALKHEDYVARLKSFLEPPEIVELSDEEDEADGGEGAE</sequence>
<comment type="caution">
    <text evidence="1">The sequence shown here is derived from an EMBL/GenBank/DDBJ whole genome shotgun (WGS) entry which is preliminary data.</text>
</comment>
<evidence type="ECO:0000313" key="1">
    <source>
        <dbReference type="EMBL" id="KAF5758816.1"/>
    </source>
</evidence>
<proteinExistence type="predicted"/>
<dbReference type="AlphaFoldDB" id="A0A9K3GXP0"/>
<reference evidence="1" key="1">
    <citation type="journal article" date="2017" name="Nature">
        <title>The sunflower genome provides insights into oil metabolism, flowering and Asterid evolution.</title>
        <authorList>
            <person name="Badouin H."/>
            <person name="Gouzy J."/>
            <person name="Grassa C.J."/>
            <person name="Murat F."/>
            <person name="Staton S.E."/>
            <person name="Cottret L."/>
            <person name="Lelandais-Briere C."/>
            <person name="Owens G.L."/>
            <person name="Carrere S."/>
            <person name="Mayjonade B."/>
            <person name="Legrand L."/>
            <person name="Gill N."/>
            <person name="Kane N.C."/>
            <person name="Bowers J.E."/>
            <person name="Hubner S."/>
            <person name="Bellec A."/>
            <person name="Berard A."/>
            <person name="Berges H."/>
            <person name="Blanchet N."/>
            <person name="Boniface M.C."/>
            <person name="Brunel D."/>
            <person name="Catrice O."/>
            <person name="Chaidir N."/>
            <person name="Claudel C."/>
            <person name="Donnadieu C."/>
            <person name="Faraut T."/>
            <person name="Fievet G."/>
            <person name="Helmstetter N."/>
            <person name="King M."/>
            <person name="Knapp S.J."/>
            <person name="Lai Z."/>
            <person name="Le Paslier M.C."/>
            <person name="Lippi Y."/>
            <person name="Lorenzon L."/>
            <person name="Mandel J.R."/>
            <person name="Marage G."/>
            <person name="Marchand G."/>
            <person name="Marquand E."/>
            <person name="Bret-Mestries E."/>
            <person name="Morien E."/>
            <person name="Nambeesan S."/>
            <person name="Nguyen T."/>
            <person name="Pegot-Espagnet P."/>
            <person name="Pouilly N."/>
            <person name="Raftis F."/>
            <person name="Sallet E."/>
            <person name="Schiex T."/>
            <person name="Thomas J."/>
            <person name="Vandecasteele C."/>
            <person name="Vares D."/>
            <person name="Vear F."/>
            <person name="Vautrin S."/>
            <person name="Crespi M."/>
            <person name="Mangin B."/>
            <person name="Burke J.M."/>
            <person name="Salse J."/>
            <person name="Munos S."/>
            <person name="Vincourt P."/>
            <person name="Rieseberg L.H."/>
            <person name="Langlade N.B."/>
        </authorList>
    </citation>
    <scope>NUCLEOTIDE SEQUENCE</scope>
    <source>
        <tissue evidence="1">Leaves</tissue>
    </source>
</reference>
<keyword evidence="2" id="KW-1185">Reference proteome</keyword>
<dbReference type="Proteomes" id="UP000215914">
    <property type="component" value="Unassembled WGS sequence"/>
</dbReference>
<gene>
    <name evidence="1" type="ORF">HanXRQr2_Chr16g0733771</name>
</gene>
<name>A0A9K3GXP0_HELAN</name>
<protein>
    <submittedName>
        <fullName evidence="1">Uncharacterized protein</fullName>
    </submittedName>
</protein>
<dbReference type="EMBL" id="MNCJ02000331">
    <property type="protein sequence ID" value="KAF5758816.1"/>
    <property type="molecule type" value="Genomic_DNA"/>
</dbReference>
<organism evidence="1 2">
    <name type="scientific">Helianthus annuus</name>
    <name type="common">Common sunflower</name>
    <dbReference type="NCBI Taxonomy" id="4232"/>
    <lineage>
        <taxon>Eukaryota</taxon>
        <taxon>Viridiplantae</taxon>
        <taxon>Streptophyta</taxon>
        <taxon>Embryophyta</taxon>
        <taxon>Tracheophyta</taxon>
        <taxon>Spermatophyta</taxon>
        <taxon>Magnoliopsida</taxon>
        <taxon>eudicotyledons</taxon>
        <taxon>Gunneridae</taxon>
        <taxon>Pentapetalae</taxon>
        <taxon>asterids</taxon>
        <taxon>campanulids</taxon>
        <taxon>Asterales</taxon>
        <taxon>Asteraceae</taxon>
        <taxon>Asteroideae</taxon>
        <taxon>Heliantheae alliance</taxon>
        <taxon>Heliantheae</taxon>
        <taxon>Helianthus</taxon>
    </lineage>
</organism>
<accession>A0A9K3GXP0</accession>
<reference evidence="1" key="2">
    <citation type="submission" date="2020-06" db="EMBL/GenBank/DDBJ databases">
        <title>Helianthus annuus Genome sequencing and assembly Release 2.</title>
        <authorList>
            <person name="Gouzy J."/>
            <person name="Langlade N."/>
            <person name="Munos S."/>
        </authorList>
    </citation>
    <scope>NUCLEOTIDE SEQUENCE</scope>
    <source>
        <tissue evidence="1">Leaves</tissue>
    </source>
</reference>
<evidence type="ECO:0000313" key="2">
    <source>
        <dbReference type="Proteomes" id="UP000215914"/>
    </source>
</evidence>